<sequence length="109" mass="11870">MPHSIIMQLKLLNQARLGCVAAPLHHWLLAGETLHRNSKFGSPARSSSLRCCWLSLLPGQPDQPDQGSIVPKIESIDNLSPEVCCCPTVVLRLCSLEYTPSSPANPTIL</sequence>
<accession>A0A318YL91</accession>
<name>A0A318YL91_ASPNB</name>
<keyword evidence="2" id="KW-1185">Reference proteome</keyword>
<proteinExistence type="predicted"/>
<evidence type="ECO:0000313" key="2">
    <source>
        <dbReference type="Proteomes" id="UP000247647"/>
    </source>
</evidence>
<dbReference type="Proteomes" id="UP000247647">
    <property type="component" value="Unassembled WGS sequence"/>
</dbReference>
<organism evidence="1 2">
    <name type="scientific">Aspergillus neoniger (strain CBS 115656)</name>
    <dbReference type="NCBI Taxonomy" id="1448310"/>
    <lineage>
        <taxon>Eukaryota</taxon>
        <taxon>Fungi</taxon>
        <taxon>Dikarya</taxon>
        <taxon>Ascomycota</taxon>
        <taxon>Pezizomycotina</taxon>
        <taxon>Eurotiomycetes</taxon>
        <taxon>Eurotiomycetidae</taxon>
        <taxon>Eurotiales</taxon>
        <taxon>Aspergillaceae</taxon>
        <taxon>Aspergillus</taxon>
        <taxon>Aspergillus subgen. Circumdati</taxon>
    </lineage>
</organism>
<dbReference type="AlphaFoldDB" id="A0A318YL91"/>
<protein>
    <submittedName>
        <fullName evidence="1">Uncharacterized protein</fullName>
    </submittedName>
</protein>
<dbReference type="RefSeq" id="XP_025480813.1">
    <property type="nucleotide sequence ID" value="XM_025618908.1"/>
</dbReference>
<gene>
    <name evidence="1" type="ORF">BO87DRAFT_27268</name>
</gene>
<evidence type="ECO:0000313" key="1">
    <source>
        <dbReference type="EMBL" id="PYH35335.1"/>
    </source>
</evidence>
<dbReference type="EMBL" id="KZ821456">
    <property type="protein sequence ID" value="PYH35335.1"/>
    <property type="molecule type" value="Genomic_DNA"/>
</dbReference>
<reference evidence="1" key="1">
    <citation type="submission" date="2016-12" db="EMBL/GenBank/DDBJ databases">
        <title>The genomes of Aspergillus section Nigri reveals drivers in fungal speciation.</title>
        <authorList>
            <consortium name="DOE Joint Genome Institute"/>
            <person name="Vesth T.C."/>
            <person name="Nybo J."/>
            <person name="Theobald S."/>
            <person name="Brandl J."/>
            <person name="Frisvad J.C."/>
            <person name="Nielsen K.F."/>
            <person name="Lyhne E.K."/>
            <person name="Kogle M.E."/>
            <person name="Kuo A."/>
            <person name="Riley R."/>
            <person name="Clum A."/>
            <person name="Nolan M."/>
            <person name="Lipzen A."/>
            <person name="Salamov A."/>
            <person name="Henrissat B."/>
            <person name="Wiebenga A."/>
            <person name="De Vries R.P."/>
            <person name="Grigoriev I.V."/>
            <person name="Mortensen U.H."/>
            <person name="Andersen M.R."/>
            <person name="Baker S.E."/>
        </authorList>
    </citation>
    <scope>NUCLEOTIDE SEQUENCE [LARGE SCALE GENOMIC DNA]</scope>
    <source>
        <strain evidence="1">CBS 115656</strain>
    </source>
</reference>
<dbReference type="GeneID" id="37121364"/>